<evidence type="ECO:0000313" key="1">
    <source>
        <dbReference type="EMBL" id="KAJ7708329.1"/>
    </source>
</evidence>
<dbReference type="AlphaFoldDB" id="A0AAD7GYU8"/>
<organism evidence="1 2">
    <name type="scientific">Mycena rosella</name>
    <name type="common">Pink bonnet</name>
    <name type="synonym">Agaricus rosellus</name>
    <dbReference type="NCBI Taxonomy" id="1033263"/>
    <lineage>
        <taxon>Eukaryota</taxon>
        <taxon>Fungi</taxon>
        <taxon>Dikarya</taxon>
        <taxon>Basidiomycota</taxon>
        <taxon>Agaricomycotina</taxon>
        <taxon>Agaricomycetes</taxon>
        <taxon>Agaricomycetidae</taxon>
        <taxon>Agaricales</taxon>
        <taxon>Marasmiineae</taxon>
        <taxon>Mycenaceae</taxon>
        <taxon>Mycena</taxon>
    </lineage>
</organism>
<comment type="caution">
    <text evidence="1">The sequence shown here is derived from an EMBL/GenBank/DDBJ whole genome shotgun (WGS) entry which is preliminary data.</text>
</comment>
<reference evidence="1" key="1">
    <citation type="submission" date="2023-03" db="EMBL/GenBank/DDBJ databases">
        <title>Massive genome expansion in bonnet fungi (Mycena s.s.) driven by repeated elements and novel gene families across ecological guilds.</title>
        <authorList>
            <consortium name="Lawrence Berkeley National Laboratory"/>
            <person name="Harder C.B."/>
            <person name="Miyauchi S."/>
            <person name="Viragh M."/>
            <person name="Kuo A."/>
            <person name="Thoen E."/>
            <person name="Andreopoulos B."/>
            <person name="Lu D."/>
            <person name="Skrede I."/>
            <person name="Drula E."/>
            <person name="Henrissat B."/>
            <person name="Morin E."/>
            <person name="Kohler A."/>
            <person name="Barry K."/>
            <person name="LaButti K."/>
            <person name="Morin E."/>
            <person name="Salamov A."/>
            <person name="Lipzen A."/>
            <person name="Mereny Z."/>
            <person name="Hegedus B."/>
            <person name="Baldrian P."/>
            <person name="Stursova M."/>
            <person name="Weitz H."/>
            <person name="Taylor A."/>
            <person name="Grigoriev I.V."/>
            <person name="Nagy L.G."/>
            <person name="Martin F."/>
            <person name="Kauserud H."/>
        </authorList>
    </citation>
    <scope>NUCLEOTIDE SEQUENCE</scope>
    <source>
        <strain evidence="1">CBHHK067</strain>
    </source>
</reference>
<name>A0AAD7GYU8_MYCRO</name>
<protein>
    <submittedName>
        <fullName evidence="1">Uncharacterized protein</fullName>
    </submittedName>
</protein>
<accession>A0AAD7GYU8</accession>
<proteinExistence type="predicted"/>
<gene>
    <name evidence="1" type="ORF">B0H17DRAFT_1274121</name>
</gene>
<evidence type="ECO:0000313" key="2">
    <source>
        <dbReference type="Proteomes" id="UP001221757"/>
    </source>
</evidence>
<dbReference type="Proteomes" id="UP001221757">
    <property type="component" value="Unassembled WGS sequence"/>
</dbReference>
<sequence>MFPAARHRLRLHWNPFKATHLLVERNRDKIFESATHAPHSFPGSLTLPRYQAHDLRGPDSKSEFSIGLTDDFSLDIFILFGSRPSGVGLLDSSWHGKTENRAALTVLCSVNTGGHMVPASMFISANVKEATMFRFIEGTHQKVVERARAITLDPAIVQDRTPDLHQKICAAAALIVLHGFLVLHWMIDKCRANLNALLKCKKHRLFGRVYIRLCQFHVIQAILRWDWEIGKRGLGFPLSLDIKFEILYHFRELQRCRSLDNWEAAKCVFFERVHKLFLVDAQYTAVCAYFEANWFIEPWIETFTDIGMPANQTRDGAWNTNNWAETAFKTFDSVFLDNRMNKRIDRLAVIIRNDFLRFFRYWSPRDRPLNQQIIALHTNAHNLWEQDRVVQVAED</sequence>
<dbReference type="EMBL" id="JARKIE010000004">
    <property type="protein sequence ID" value="KAJ7708329.1"/>
    <property type="molecule type" value="Genomic_DNA"/>
</dbReference>
<feature type="non-terminal residue" evidence="1">
    <location>
        <position position="395"/>
    </location>
</feature>
<keyword evidence="2" id="KW-1185">Reference proteome</keyword>